<dbReference type="GO" id="GO:0000917">
    <property type="term" value="P:division septum assembly"/>
    <property type="evidence" value="ECO:0007669"/>
    <property type="project" value="UniProtKB-KW"/>
</dbReference>
<evidence type="ECO:0000259" key="12">
    <source>
        <dbReference type="SMART" id="SM00864"/>
    </source>
</evidence>
<keyword evidence="6 8" id="KW-0717">Septation</keyword>
<feature type="region of interest" description="Disordered" evidence="11">
    <location>
        <begin position="390"/>
        <end position="428"/>
    </location>
</feature>
<dbReference type="RefSeq" id="WP_009183403.1">
    <property type="nucleotide sequence ID" value="NZ_AMGM01000003.1"/>
</dbReference>
<dbReference type="InterPro" id="IPR045061">
    <property type="entry name" value="FtsZ/CetZ"/>
</dbReference>
<dbReference type="SMART" id="SM00865">
    <property type="entry name" value="Tubulin_C"/>
    <property type="match status" value="1"/>
</dbReference>
<dbReference type="SUPFAM" id="SSF52490">
    <property type="entry name" value="Tubulin nucleotide-binding domain-like"/>
    <property type="match status" value="1"/>
</dbReference>
<feature type="domain" description="Tubulin/FtsZ GTPase" evidence="12">
    <location>
        <begin position="15"/>
        <end position="207"/>
    </location>
</feature>
<feature type="compositionally biased region" description="Basic and acidic residues" evidence="11">
    <location>
        <begin position="402"/>
        <end position="413"/>
    </location>
</feature>
<dbReference type="PATRIC" id="fig|1225176.3.peg.374"/>
<gene>
    <name evidence="8 14" type="primary">ftsZ</name>
    <name evidence="14" type="ORF">B879_00354</name>
</gene>
<dbReference type="HAMAP" id="MF_00909">
    <property type="entry name" value="FtsZ"/>
    <property type="match status" value="1"/>
</dbReference>
<feature type="binding site" evidence="8">
    <location>
        <position position="146"/>
    </location>
    <ligand>
        <name>GTP</name>
        <dbReference type="ChEBI" id="CHEBI:37565"/>
    </ligand>
</feature>
<comment type="caution">
    <text evidence="14">The sequence shown here is derived from an EMBL/GenBank/DDBJ whole genome shotgun (WGS) entry which is preliminary data.</text>
</comment>
<dbReference type="OrthoDB" id="9813375at2"/>
<feature type="binding site" evidence="8">
    <location>
        <begin position="23"/>
        <end position="27"/>
    </location>
    <ligand>
        <name>GTP</name>
        <dbReference type="ChEBI" id="CHEBI:37565"/>
    </ligand>
</feature>
<comment type="subunit">
    <text evidence="8">Homodimer. Polymerizes to form a dynamic ring structure in a strictly GTP-dependent manner. Interacts directly with several other division proteins.</text>
</comment>
<dbReference type="InterPro" id="IPR003008">
    <property type="entry name" value="Tubulin_FtsZ_GTPase"/>
</dbReference>
<dbReference type="CDD" id="cd02201">
    <property type="entry name" value="FtsZ_type1"/>
    <property type="match status" value="1"/>
</dbReference>
<organism evidence="14 15">
    <name type="scientific">Cecembia lonarensis (strain CCUG 58316 / KCTC 22772 / LW9)</name>
    <dbReference type="NCBI Taxonomy" id="1225176"/>
    <lineage>
        <taxon>Bacteria</taxon>
        <taxon>Pseudomonadati</taxon>
        <taxon>Bacteroidota</taxon>
        <taxon>Cytophagia</taxon>
        <taxon>Cytophagales</taxon>
        <taxon>Cyclobacteriaceae</taxon>
        <taxon>Cecembia</taxon>
    </lineage>
</organism>
<dbReference type="NCBIfam" id="TIGR00065">
    <property type="entry name" value="ftsZ"/>
    <property type="match status" value="1"/>
</dbReference>
<evidence type="ECO:0000256" key="4">
    <source>
        <dbReference type="ARBA" id="ARBA00022741"/>
    </source>
</evidence>
<feature type="binding site" evidence="8">
    <location>
        <begin position="111"/>
        <end position="113"/>
    </location>
    <ligand>
        <name>GTP</name>
        <dbReference type="ChEBI" id="CHEBI:37565"/>
    </ligand>
</feature>
<evidence type="ECO:0000259" key="13">
    <source>
        <dbReference type="SMART" id="SM00865"/>
    </source>
</evidence>
<keyword evidence="3 8" id="KW-0132">Cell division</keyword>
<dbReference type="GO" id="GO:0005525">
    <property type="term" value="F:GTP binding"/>
    <property type="evidence" value="ECO:0007669"/>
    <property type="project" value="UniProtKB-UniRule"/>
</dbReference>
<reference evidence="14 15" key="1">
    <citation type="journal article" date="2012" name="J. Bacteriol.">
        <title>Draft Genome Sequence of Cecembia lonarensis Strain LW9T, Isolated from Lonar Lake, a Haloalkaline Lake in India.</title>
        <authorList>
            <person name="Shivaji S."/>
            <person name="Ara S."/>
            <person name="Singh A."/>
            <person name="Pinnaka A.K."/>
        </authorList>
    </citation>
    <scope>NUCLEOTIDE SEQUENCE [LARGE SCALE GENOMIC DNA]</scope>
    <source>
        <strain evidence="14 15">LW9</strain>
    </source>
</reference>
<dbReference type="GO" id="GO:0051258">
    <property type="term" value="P:protein polymerization"/>
    <property type="evidence" value="ECO:0007669"/>
    <property type="project" value="UniProtKB-UniRule"/>
</dbReference>
<evidence type="ECO:0000256" key="5">
    <source>
        <dbReference type="ARBA" id="ARBA00023134"/>
    </source>
</evidence>
<dbReference type="PANTHER" id="PTHR30314:SF3">
    <property type="entry name" value="MITOCHONDRIAL DIVISION PROTEIN FSZA"/>
    <property type="match status" value="1"/>
</dbReference>
<keyword evidence="2 8" id="KW-0963">Cytoplasm</keyword>
<evidence type="ECO:0000313" key="14">
    <source>
        <dbReference type="EMBL" id="EKB51063.1"/>
    </source>
</evidence>
<dbReference type="InterPro" id="IPR018316">
    <property type="entry name" value="Tubulin/FtsZ_2-layer-sand-dom"/>
</dbReference>
<dbReference type="PANTHER" id="PTHR30314">
    <property type="entry name" value="CELL DIVISION PROTEIN FTSZ-RELATED"/>
    <property type="match status" value="1"/>
</dbReference>
<dbReference type="InterPro" id="IPR024757">
    <property type="entry name" value="FtsZ_C"/>
</dbReference>
<dbReference type="InterPro" id="IPR020805">
    <property type="entry name" value="Cell_div_FtsZ_CS"/>
</dbReference>
<keyword evidence="4 8" id="KW-0547">Nucleotide-binding</keyword>
<keyword evidence="7 8" id="KW-0131">Cell cycle</keyword>
<feature type="binding site" evidence="8">
    <location>
        <position position="142"/>
    </location>
    <ligand>
        <name>GTP</name>
        <dbReference type="ChEBI" id="CHEBI:37565"/>
    </ligand>
</feature>
<evidence type="ECO:0000256" key="7">
    <source>
        <dbReference type="ARBA" id="ARBA00023306"/>
    </source>
</evidence>
<evidence type="ECO:0000256" key="9">
    <source>
        <dbReference type="NCBIfam" id="TIGR00065"/>
    </source>
</evidence>
<feature type="domain" description="Tubulin/FtsZ 2-layer sandwich" evidence="13">
    <location>
        <begin position="209"/>
        <end position="329"/>
    </location>
</feature>
<feature type="region of interest" description="Disordered" evidence="11">
    <location>
        <begin position="440"/>
        <end position="459"/>
    </location>
</feature>
<dbReference type="InterPro" id="IPR037103">
    <property type="entry name" value="Tubulin/FtsZ-like_C"/>
</dbReference>
<dbReference type="InterPro" id="IPR000158">
    <property type="entry name" value="Cell_div_FtsZ"/>
</dbReference>
<dbReference type="PRINTS" id="PR00423">
    <property type="entry name" value="CELLDVISFTSZ"/>
</dbReference>
<evidence type="ECO:0000256" key="11">
    <source>
        <dbReference type="SAM" id="MobiDB-lite"/>
    </source>
</evidence>
<dbReference type="InterPro" id="IPR008280">
    <property type="entry name" value="Tub_FtsZ_C"/>
</dbReference>
<dbReference type="GO" id="GO:0032153">
    <property type="term" value="C:cell division site"/>
    <property type="evidence" value="ECO:0007669"/>
    <property type="project" value="UniProtKB-UniRule"/>
</dbReference>
<evidence type="ECO:0000256" key="6">
    <source>
        <dbReference type="ARBA" id="ARBA00023210"/>
    </source>
</evidence>
<dbReference type="EMBL" id="AMGM01000003">
    <property type="protein sequence ID" value="EKB51063.1"/>
    <property type="molecule type" value="Genomic_DNA"/>
</dbReference>
<dbReference type="Pfam" id="PF00091">
    <property type="entry name" value="Tubulin"/>
    <property type="match status" value="1"/>
</dbReference>
<name>K1LKY4_CECL9</name>
<dbReference type="Gene3D" id="3.40.50.1440">
    <property type="entry name" value="Tubulin/FtsZ, GTPase domain"/>
    <property type="match status" value="1"/>
</dbReference>
<dbReference type="AlphaFoldDB" id="K1LKY4"/>
<dbReference type="GO" id="GO:0005737">
    <property type="term" value="C:cytoplasm"/>
    <property type="evidence" value="ECO:0007669"/>
    <property type="project" value="UniProtKB-SubCell"/>
</dbReference>
<evidence type="ECO:0000256" key="8">
    <source>
        <dbReference type="HAMAP-Rule" id="MF_00909"/>
    </source>
</evidence>
<dbReference type="GO" id="GO:0003924">
    <property type="term" value="F:GTPase activity"/>
    <property type="evidence" value="ECO:0007669"/>
    <property type="project" value="UniProtKB-UniRule"/>
</dbReference>
<dbReference type="InterPro" id="IPR036525">
    <property type="entry name" value="Tubulin/FtsZ_GTPase_sf"/>
</dbReference>
<dbReference type="FunFam" id="3.40.50.1440:FF:000023">
    <property type="entry name" value="Cell division protein FtsZ"/>
    <property type="match status" value="1"/>
</dbReference>
<protein>
    <recommendedName>
        <fullName evidence="8 9">Cell division protein FtsZ</fullName>
    </recommendedName>
</protein>
<feature type="region of interest" description="Disordered" evidence="11">
    <location>
        <begin position="331"/>
        <end position="350"/>
    </location>
</feature>
<evidence type="ECO:0000256" key="1">
    <source>
        <dbReference type="ARBA" id="ARBA00009690"/>
    </source>
</evidence>
<dbReference type="SMART" id="SM00864">
    <property type="entry name" value="Tubulin"/>
    <property type="match status" value="1"/>
</dbReference>
<dbReference type="PROSITE" id="PS01135">
    <property type="entry name" value="FTSZ_2"/>
    <property type="match status" value="1"/>
</dbReference>
<keyword evidence="5 8" id="KW-0342">GTP-binding</keyword>
<dbReference type="SUPFAM" id="SSF55307">
    <property type="entry name" value="Tubulin C-terminal domain-like"/>
    <property type="match status" value="1"/>
</dbReference>
<sequence length="548" mass="60331">MKDYQFDLPKNQKSIIKVIGVGGGGSNAVNHMYNQGIKDVEFVVVNTDAQALKSSPVPLRLQLGANLTEGLGAGANPEKGKNAAIESKEDIRELLSDNTKMVFITAGMGGGTGTGAAPVIAKIAKDMDVLTVGIVTAPFVFEGRKKMQAAQQGIEALRANCDTVLVILNDKLREIYGNLAIRSAFAKADNVLTTAAKSIAEIITVHQDVNVDFEDVKTVMKDAGAAVMGSASEEGEGRAIRAAEKAIASPLLNNVDIKGAQKILLSIMSGEEDELSMDELSEITEYIQERAGDDADVIFGQGIDQDLGKAIRVTVIATGFEMDKLTGVTPKKPVENRVEESPAQEESDSVKKVIDLESGKTSKVDEDDLAEAGKTFTFTFKKPIFTPANDENEREENVNSMQERKNEPVKSVEVDEEEEAEFEFVPAQPESQRVVFELPAEKEQEPELPKTNLPKEQPATAYSNDYYEQLRQKAIQKAYERFEKLKNLKTYSQSPEEFKDKLETPAFIRKQVKLTDVQHSSERSISRFNLSDENEFLKNNRFLHDNVD</sequence>
<evidence type="ECO:0000256" key="10">
    <source>
        <dbReference type="RuleBase" id="RU000631"/>
    </source>
</evidence>
<dbReference type="Gene3D" id="3.30.1330.20">
    <property type="entry name" value="Tubulin/FtsZ, C-terminal domain"/>
    <property type="match status" value="1"/>
</dbReference>
<dbReference type="Proteomes" id="UP000004478">
    <property type="component" value="Unassembled WGS sequence"/>
</dbReference>
<comment type="subcellular location">
    <subcellularLocation>
        <location evidence="8">Cytoplasm</location>
    </subcellularLocation>
    <text evidence="8">Assembles at midcell at the inner surface of the cytoplasmic membrane.</text>
</comment>
<evidence type="ECO:0000256" key="2">
    <source>
        <dbReference type="ARBA" id="ARBA00022490"/>
    </source>
</evidence>
<dbReference type="Pfam" id="PF12327">
    <property type="entry name" value="FtsZ_C"/>
    <property type="match status" value="1"/>
</dbReference>
<keyword evidence="15" id="KW-1185">Reference proteome</keyword>
<accession>K1LKY4</accession>
<comment type="similarity">
    <text evidence="1 8 10">Belongs to the FtsZ family.</text>
</comment>
<dbReference type="PROSITE" id="PS01134">
    <property type="entry name" value="FTSZ_1"/>
    <property type="match status" value="1"/>
</dbReference>
<evidence type="ECO:0000256" key="3">
    <source>
        <dbReference type="ARBA" id="ARBA00022618"/>
    </source>
</evidence>
<comment type="function">
    <text evidence="8 10">Essential cell division protein that forms a contractile ring structure (Z ring) at the future cell division site. The regulation of the ring assembly controls the timing and the location of cell division. One of the functions of the FtsZ ring is to recruit other cell division proteins to the septum to produce a new cell wall between the dividing cells. Binds GTP and shows GTPase activity.</text>
</comment>
<feature type="binding site" evidence="8">
    <location>
        <position position="189"/>
    </location>
    <ligand>
        <name>GTP</name>
        <dbReference type="ChEBI" id="CHEBI:37565"/>
    </ligand>
</feature>
<dbReference type="GO" id="GO:0043093">
    <property type="term" value="P:FtsZ-dependent cytokinesis"/>
    <property type="evidence" value="ECO:0007669"/>
    <property type="project" value="UniProtKB-UniRule"/>
</dbReference>
<proteinExistence type="inferred from homology"/>
<evidence type="ECO:0000313" key="15">
    <source>
        <dbReference type="Proteomes" id="UP000004478"/>
    </source>
</evidence>